<sequence length="437" mass="50526">MSRKISLGSLVKSNTGKRYYLKEMLGFGGQGEVFRVTFENKEYALKWYYPNIATEKQFNLIKKLISIGPPNDNFLWPTEIVVDSRFHGFGYIMKIRENRFKGIVGLMKRKIEPSFYTLILSAITMVDSFEKLHKKDLCYRDISFGNLFIDEKTGEILICDNDNITHEKHADRSILGTPRFMAPEIVRGDSLPNVESDLFSLAILLFYMLIVHHPLEGKVESTIKCFDLPAMNKLYGTNPVFIFDPMNYSNRPVKGMHDNALVFWNIYPTYIKESFTKIFTKGLKPNSGFRITEREWKNVLIRLKSSIYKCSCGAENFYNALDFEKGNNNHCWNCNSKLKIPPRIKINDNIVVLSENTKIYKHTLYKDGKIDYKKIVAKVVANPDDKRKLGIRNLSKQEWLVKTIDDKILSIDDGWSINIETVSEVKFTEGIVGKIRI</sequence>
<dbReference type="Gene3D" id="1.10.510.10">
    <property type="entry name" value="Transferase(Phosphotransferase) domain 1"/>
    <property type="match status" value="1"/>
</dbReference>
<keyword evidence="4" id="KW-0418">Kinase</keyword>
<keyword evidence="5" id="KW-0067">ATP-binding</keyword>
<evidence type="ECO:0000256" key="5">
    <source>
        <dbReference type="ARBA" id="ARBA00022840"/>
    </source>
</evidence>
<dbReference type="InterPro" id="IPR000719">
    <property type="entry name" value="Prot_kinase_dom"/>
</dbReference>
<organism evidence="7 8">
    <name type="scientific">Helicovermis profundi</name>
    <dbReference type="NCBI Taxonomy" id="3065157"/>
    <lineage>
        <taxon>Bacteria</taxon>
        <taxon>Bacillati</taxon>
        <taxon>Bacillota</taxon>
        <taxon>Clostridia</taxon>
        <taxon>Helicovermis</taxon>
    </lineage>
</organism>
<evidence type="ECO:0000256" key="3">
    <source>
        <dbReference type="ARBA" id="ARBA00022741"/>
    </source>
</evidence>
<dbReference type="InterPro" id="IPR011009">
    <property type="entry name" value="Kinase-like_dom_sf"/>
</dbReference>
<dbReference type="GO" id="GO:0005524">
    <property type="term" value="F:ATP binding"/>
    <property type="evidence" value="ECO:0007669"/>
    <property type="project" value="UniProtKB-KW"/>
</dbReference>
<reference evidence="7 8" key="1">
    <citation type="submission" date="2023-08" db="EMBL/GenBank/DDBJ databases">
        <title>Helicovermis profunda gen. nov., sp. nov., a novel mesophilic, fermentative bacterium within the Bacillota from a deep-sea hydrothermal vent chimney.</title>
        <authorList>
            <person name="Miyazaki U."/>
            <person name="Mizutani D."/>
            <person name="Hashimoto Y."/>
            <person name="Tame A."/>
            <person name="Sawayama S."/>
            <person name="Miyazaki J."/>
            <person name="Takai K."/>
            <person name="Nakagawa S."/>
        </authorList>
    </citation>
    <scope>NUCLEOTIDE SEQUENCE [LARGE SCALE GENOMIC DNA]</scope>
    <source>
        <strain evidence="7 8">S502</strain>
    </source>
</reference>
<protein>
    <recommendedName>
        <fullName evidence="6">Protein kinase domain-containing protein</fullName>
    </recommendedName>
</protein>
<gene>
    <name evidence="7" type="ORF">HLPR_10930</name>
</gene>
<keyword evidence="2" id="KW-0808">Transferase</keyword>
<evidence type="ECO:0000313" key="8">
    <source>
        <dbReference type="Proteomes" id="UP001321786"/>
    </source>
</evidence>
<dbReference type="GO" id="GO:0004674">
    <property type="term" value="F:protein serine/threonine kinase activity"/>
    <property type="evidence" value="ECO:0007669"/>
    <property type="project" value="UniProtKB-KW"/>
</dbReference>
<dbReference type="Pfam" id="PF00069">
    <property type="entry name" value="Pkinase"/>
    <property type="match status" value="1"/>
</dbReference>
<dbReference type="Proteomes" id="UP001321786">
    <property type="component" value="Chromosome"/>
</dbReference>
<dbReference type="EMBL" id="AP028654">
    <property type="protein sequence ID" value="BEP28762.1"/>
    <property type="molecule type" value="Genomic_DNA"/>
</dbReference>
<dbReference type="SUPFAM" id="SSF56112">
    <property type="entry name" value="Protein kinase-like (PK-like)"/>
    <property type="match status" value="1"/>
</dbReference>
<dbReference type="AlphaFoldDB" id="A0AAU9E7W2"/>
<keyword evidence="3" id="KW-0547">Nucleotide-binding</keyword>
<dbReference type="PANTHER" id="PTHR24345:SF0">
    <property type="entry name" value="CELL CYCLE SERINE_THREONINE-PROTEIN KINASE CDC5_MSD2"/>
    <property type="match status" value="1"/>
</dbReference>
<dbReference type="KEGG" id="hprf:HLPR_10930"/>
<proteinExistence type="predicted"/>
<evidence type="ECO:0000256" key="2">
    <source>
        <dbReference type="ARBA" id="ARBA00022679"/>
    </source>
</evidence>
<keyword evidence="8" id="KW-1185">Reference proteome</keyword>
<feature type="domain" description="Protein kinase" evidence="6">
    <location>
        <begin position="19"/>
        <end position="301"/>
    </location>
</feature>
<dbReference type="PROSITE" id="PS50011">
    <property type="entry name" value="PROTEIN_KINASE_DOM"/>
    <property type="match status" value="1"/>
</dbReference>
<dbReference type="SMART" id="SM00220">
    <property type="entry name" value="S_TKc"/>
    <property type="match status" value="1"/>
</dbReference>
<dbReference type="PANTHER" id="PTHR24345">
    <property type="entry name" value="SERINE/THREONINE-PROTEIN KINASE PLK"/>
    <property type="match status" value="1"/>
</dbReference>
<dbReference type="RefSeq" id="WP_338537068.1">
    <property type="nucleotide sequence ID" value="NZ_AP028654.1"/>
</dbReference>
<evidence type="ECO:0000256" key="4">
    <source>
        <dbReference type="ARBA" id="ARBA00022777"/>
    </source>
</evidence>
<evidence type="ECO:0000259" key="6">
    <source>
        <dbReference type="PROSITE" id="PS50011"/>
    </source>
</evidence>
<evidence type="ECO:0000313" key="7">
    <source>
        <dbReference type="EMBL" id="BEP28762.1"/>
    </source>
</evidence>
<evidence type="ECO:0000256" key="1">
    <source>
        <dbReference type="ARBA" id="ARBA00022527"/>
    </source>
</evidence>
<accession>A0AAU9E7W2</accession>
<keyword evidence="1" id="KW-0723">Serine/threonine-protein kinase</keyword>
<name>A0AAU9E7W2_9FIRM</name>